<name>A0A0L0BUI7_LUCCU</name>
<dbReference type="EMBL" id="JRES01001304">
    <property type="protein sequence ID" value="KNC23707.1"/>
    <property type="molecule type" value="Genomic_DNA"/>
</dbReference>
<feature type="domain" description="ApaG" evidence="2">
    <location>
        <begin position="310"/>
        <end position="435"/>
    </location>
</feature>
<dbReference type="Gene3D" id="2.60.40.1470">
    <property type="entry name" value="ApaG domain"/>
    <property type="match status" value="1"/>
</dbReference>
<dbReference type="SMART" id="SM00992">
    <property type="entry name" value="YccV-like"/>
    <property type="match status" value="1"/>
</dbReference>
<evidence type="ECO:0000259" key="2">
    <source>
        <dbReference type="PROSITE" id="PS51087"/>
    </source>
</evidence>
<feature type="compositionally biased region" description="Polar residues" evidence="1">
    <location>
        <begin position="110"/>
        <end position="120"/>
    </location>
</feature>
<dbReference type="AlphaFoldDB" id="A0A0L0BUI7"/>
<comment type="caution">
    <text evidence="3">The sequence shown here is derived from an EMBL/GenBank/DDBJ whole genome shotgun (WGS) entry which is preliminary data.</text>
</comment>
<dbReference type="SUPFAM" id="SSF110069">
    <property type="entry name" value="ApaG-like"/>
    <property type="match status" value="1"/>
</dbReference>
<gene>
    <name evidence="3" type="ORF">FF38_01219</name>
</gene>
<keyword evidence="4" id="KW-1185">Reference proteome</keyword>
<sequence>MGFLQQILWTQNQRKSTALLQTVTVIISRNIKKHSQQARLAEVGRLEPAKSDGKYETGQLFLHRIFGYRGVVLFPWTARVYDRDLHNPNKTKTTASGNNTTAKNAIKGKSSGTASETTAKTGDKTSNKTNSVAASLKSHLNDVVNTLNGAADSSDSASASDTSKSSENPIKPNAADSTNDKSSNAAQQASSTSTQDAANTKEVKGKVHTFYQVLIDSRDCPYIRAQTEAVTFLGNQDSNRSLYAIPGLDYVSHDDIMPYSSAEKNPLHHELFDKFLTYVPDKQPCFEPKDTLKTWQEKNHPWLELSDVHKETTENIRVTVIPFYMGCRETPASSVYWWRYSIRLENLGNTSVQLRERHWRIFSLSGTLETVRGRGVVGQEPILSPRLPAFQYSSHVSLQAPSGHMWGTFRLEREDGHMFDCKIPPFSLESKPEEPPAGQTKKTD</sequence>
<feature type="region of interest" description="Disordered" evidence="1">
    <location>
        <begin position="86"/>
        <end position="132"/>
    </location>
</feature>
<feature type="compositionally biased region" description="Polar residues" evidence="1">
    <location>
        <begin position="88"/>
        <end position="103"/>
    </location>
</feature>
<dbReference type="PROSITE" id="PS51087">
    <property type="entry name" value="APAG"/>
    <property type="match status" value="1"/>
</dbReference>
<dbReference type="GO" id="GO:0042645">
    <property type="term" value="C:mitochondrial nucleoid"/>
    <property type="evidence" value="ECO:0007669"/>
    <property type="project" value="TreeGrafter"/>
</dbReference>
<protein>
    <recommendedName>
        <fullName evidence="2">ApaG domain-containing protein</fullName>
    </recommendedName>
</protein>
<feature type="region of interest" description="Disordered" evidence="1">
    <location>
        <begin position="424"/>
        <end position="444"/>
    </location>
</feature>
<reference evidence="3 4" key="1">
    <citation type="journal article" date="2015" name="Nat. Commun.">
        <title>Lucilia cuprina genome unlocks parasitic fly biology to underpin future interventions.</title>
        <authorList>
            <person name="Anstead C.A."/>
            <person name="Korhonen P.K."/>
            <person name="Young N.D."/>
            <person name="Hall R.S."/>
            <person name="Jex A.R."/>
            <person name="Murali S.C."/>
            <person name="Hughes D.S."/>
            <person name="Lee S.F."/>
            <person name="Perry T."/>
            <person name="Stroehlein A.J."/>
            <person name="Ansell B.R."/>
            <person name="Breugelmans B."/>
            <person name="Hofmann A."/>
            <person name="Qu J."/>
            <person name="Dugan S."/>
            <person name="Lee S.L."/>
            <person name="Chao H."/>
            <person name="Dinh H."/>
            <person name="Han Y."/>
            <person name="Doddapaneni H.V."/>
            <person name="Worley K.C."/>
            <person name="Muzny D.M."/>
            <person name="Ioannidis P."/>
            <person name="Waterhouse R.M."/>
            <person name="Zdobnov E.M."/>
            <person name="James P.J."/>
            <person name="Bagnall N.H."/>
            <person name="Kotze A.C."/>
            <person name="Gibbs R.A."/>
            <person name="Richards S."/>
            <person name="Batterham P."/>
            <person name="Gasser R.B."/>
        </authorList>
    </citation>
    <scope>NUCLEOTIDE SEQUENCE [LARGE SCALE GENOMIC DNA]</scope>
    <source>
        <strain evidence="3 4">LS</strain>
        <tissue evidence="3">Full body</tissue>
    </source>
</reference>
<dbReference type="NCBIfam" id="NF003967">
    <property type="entry name" value="PRK05461.1"/>
    <property type="match status" value="1"/>
</dbReference>
<feature type="compositionally biased region" description="Low complexity" evidence="1">
    <location>
        <begin position="180"/>
        <end position="198"/>
    </location>
</feature>
<dbReference type="OMA" id="IMPYSST"/>
<dbReference type="Proteomes" id="UP000037069">
    <property type="component" value="Unassembled WGS sequence"/>
</dbReference>
<accession>A0A0L0BUI7</accession>
<dbReference type="PANTHER" id="PTHR14289:SF16">
    <property type="entry name" value="POLYMERASE DELTA-INTERACTING PROTEIN 2"/>
    <property type="match status" value="1"/>
</dbReference>
<dbReference type="GO" id="GO:0070987">
    <property type="term" value="P:error-free translesion synthesis"/>
    <property type="evidence" value="ECO:0007669"/>
    <property type="project" value="TreeGrafter"/>
</dbReference>
<dbReference type="Pfam" id="PF04379">
    <property type="entry name" value="DUF525"/>
    <property type="match status" value="1"/>
</dbReference>
<dbReference type="GO" id="GO:0005634">
    <property type="term" value="C:nucleus"/>
    <property type="evidence" value="ECO:0007669"/>
    <property type="project" value="TreeGrafter"/>
</dbReference>
<organism evidence="3 4">
    <name type="scientific">Lucilia cuprina</name>
    <name type="common">Green bottle fly</name>
    <name type="synonym">Australian sheep blowfly</name>
    <dbReference type="NCBI Taxonomy" id="7375"/>
    <lineage>
        <taxon>Eukaryota</taxon>
        <taxon>Metazoa</taxon>
        <taxon>Ecdysozoa</taxon>
        <taxon>Arthropoda</taxon>
        <taxon>Hexapoda</taxon>
        <taxon>Insecta</taxon>
        <taxon>Pterygota</taxon>
        <taxon>Neoptera</taxon>
        <taxon>Endopterygota</taxon>
        <taxon>Diptera</taxon>
        <taxon>Brachycera</taxon>
        <taxon>Muscomorpha</taxon>
        <taxon>Oestroidea</taxon>
        <taxon>Calliphoridae</taxon>
        <taxon>Luciliinae</taxon>
        <taxon>Lucilia</taxon>
    </lineage>
</organism>
<feature type="compositionally biased region" description="Low complexity" evidence="1">
    <location>
        <begin position="150"/>
        <end position="166"/>
    </location>
</feature>
<dbReference type="InterPro" id="IPR036767">
    <property type="entry name" value="ApaG_sf"/>
</dbReference>
<dbReference type="InterPro" id="IPR011722">
    <property type="entry name" value="Hemimethylated_DNA-bd_dom"/>
</dbReference>
<evidence type="ECO:0000313" key="3">
    <source>
        <dbReference type="EMBL" id="KNC23707.1"/>
    </source>
</evidence>
<dbReference type="OrthoDB" id="5913487at2759"/>
<proteinExistence type="predicted"/>
<dbReference type="PANTHER" id="PTHR14289">
    <property type="entry name" value="F-BOX ONLY PROTEIN 3"/>
    <property type="match status" value="1"/>
</dbReference>
<feature type="region of interest" description="Disordered" evidence="1">
    <location>
        <begin position="147"/>
        <end position="200"/>
    </location>
</feature>
<evidence type="ECO:0000313" key="4">
    <source>
        <dbReference type="Proteomes" id="UP000037069"/>
    </source>
</evidence>
<evidence type="ECO:0000256" key="1">
    <source>
        <dbReference type="SAM" id="MobiDB-lite"/>
    </source>
</evidence>
<dbReference type="InterPro" id="IPR007474">
    <property type="entry name" value="ApaG_domain"/>
</dbReference>
<dbReference type="GO" id="GO:0003677">
    <property type="term" value="F:DNA binding"/>
    <property type="evidence" value="ECO:0007669"/>
    <property type="project" value="InterPro"/>
</dbReference>
<dbReference type="STRING" id="7375.A0A0L0BUI7"/>